<evidence type="ECO:0000313" key="10">
    <source>
        <dbReference type="Proteomes" id="UP000030641"/>
    </source>
</evidence>
<accession>A0A074YCZ7</accession>
<dbReference type="PANTHER" id="PTHR23502:SF74">
    <property type="entry name" value="MAJOR FACILITATOR SUPERFAMILY (MFS) PROFILE DOMAIN-CONTAINING PROTEIN"/>
    <property type="match status" value="1"/>
</dbReference>
<evidence type="ECO:0000256" key="1">
    <source>
        <dbReference type="ARBA" id="ARBA00004141"/>
    </source>
</evidence>
<name>A0A074YCZ7_AURSE</name>
<dbReference type="AlphaFoldDB" id="A0A074YCZ7"/>
<keyword evidence="10" id="KW-1185">Reference proteome</keyword>
<dbReference type="GO" id="GO:0022857">
    <property type="term" value="F:transmembrane transporter activity"/>
    <property type="evidence" value="ECO:0007669"/>
    <property type="project" value="InterPro"/>
</dbReference>
<proteinExistence type="inferred from homology"/>
<evidence type="ECO:0000256" key="3">
    <source>
        <dbReference type="ARBA" id="ARBA00022692"/>
    </source>
</evidence>
<evidence type="ECO:0000256" key="7">
    <source>
        <dbReference type="SAM" id="Phobius"/>
    </source>
</evidence>
<dbReference type="STRING" id="1043005.A0A074YCZ7"/>
<feature type="transmembrane region" description="Helical" evidence="7">
    <location>
        <begin position="177"/>
        <end position="200"/>
    </location>
</feature>
<evidence type="ECO:0000256" key="4">
    <source>
        <dbReference type="ARBA" id="ARBA00022989"/>
    </source>
</evidence>
<organism evidence="9 10">
    <name type="scientific">Aureobasidium subglaciale (strain EXF-2481)</name>
    <name type="common">Aureobasidium pullulans var. subglaciale</name>
    <dbReference type="NCBI Taxonomy" id="1043005"/>
    <lineage>
        <taxon>Eukaryota</taxon>
        <taxon>Fungi</taxon>
        <taxon>Dikarya</taxon>
        <taxon>Ascomycota</taxon>
        <taxon>Pezizomycotina</taxon>
        <taxon>Dothideomycetes</taxon>
        <taxon>Dothideomycetidae</taxon>
        <taxon>Dothideales</taxon>
        <taxon>Saccotheciaceae</taxon>
        <taxon>Aureobasidium</taxon>
    </lineage>
</organism>
<dbReference type="GeneID" id="25372468"/>
<evidence type="ECO:0000256" key="6">
    <source>
        <dbReference type="SAM" id="MobiDB-lite"/>
    </source>
</evidence>
<dbReference type="InParanoid" id="A0A074YCZ7"/>
<keyword evidence="4 7" id="KW-1133">Transmembrane helix</keyword>
<dbReference type="InterPro" id="IPR036259">
    <property type="entry name" value="MFS_trans_sf"/>
</dbReference>
<feature type="domain" description="Major facilitator superfamily (MFS) profile" evidence="8">
    <location>
        <begin position="50"/>
        <end position="483"/>
    </location>
</feature>
<dbReference type="EMBL" id="KL584764">
    <property type="protein sequence ID" value="KEQ93929.1"/>
    <property type="molecule type" value="Genomic_DNA"/>
</dbReference>
<dbReference type="OMA" id="ILPISMY"/>
<comment type="similarity">
    <text evidence="2">Belongs to the major facilitator superfamily.</text>
</comment>
<feature type="compositionally biased region" description="Basic and acidic residues" evidence="6">
    <location>
        <begin position="503"/>
        <end position="513"/>
    </location>
</feature>
<feature type="transmembrane region" description="Helical" evidence="7">
    <location>
        <begin position="280"/>
        <end position="300"/>
    </location>
</feature>
<dbReference type="OrthoDB" id="5141738at2759"/>
<feature type="transmembrane region" description="Helical" evidence="7">
    <location>
        <begin position="117"/>
        <end position="139"/>
    </location>
</feature>
<reference evidence="9 10" key="1">
    <citation type="journal article" date="2014" name="BMC Genomics">
        <title>Genome sequencing of four Aureobasidium pullulans varieties: biotechnological potential, stress tolerance, and description of new species.</title>
        <authorList>
            <person name="Gostin Ar C."/>
            <person name="Ohm R.A."/>
            <person name="Kogej T."/>
            <person name="Sonjak S."/>
            <person name="Turk M."/>
            <person name="Zajc J."/>
            <person name="Zalar P."/>
            <person name="Grube M."/>
            <person name="Sun H."/>
            <person name="Han J."/>
            <person name="Sharma A."/>
            <person name="Chiniquy J."/>
            <person name="Ngan C.Y."/>
            <person name="Lipzen A."/>
            <person name="Barry K."/>
            <person name="Grigoriev I.V."/>
            <person name="Gunde-Cimerman N."/>
        </authorList>
    </citation>
    <scope>NUCLEOTIDE SEQUENCE [LARGE SCALE GENOMIC DNA]</scope>
    <source>
        <strain evidence="9 10">EXF-2481</strain>
    </source>
</reference>
<feature type="transmembrane region" description="Helical" evidence="7">
    <location>
        <begin position="389"/>
        <end position="410"/>
    </location>
</feature>
<dbReference type="PROSITE" id="PS50850">
    <property type="entry name" value="MFS"/>
    <property type="match status" value="1"/>
</dbReference>
<sequence>MDPQVEIEGKNQIRPYSTTHSSSQSLKEVIAFATGDQDNPHNWSGRKKSFVVFNGVALVMSSTIGSSIAAGASHQFATYFDITNQAQLVLPTSSYLIGYVVGPLLFGPLSESYGRKWVMISTFALFTMFTLGCALAKNFVTLCVFRLLVGIGASSPISVVGGIYADVYPDPVTRGRALTIFMTATTFGPILGPIMSGFIATVSWRWIFWLSLIIAGITWPVLLLSPETYAPVILATRARRLRKENKNPNIFAPLELEHRDMKQLITVVLTRPVRMFFTEAIVLCSCLYLSFVYAIFYMYFQAYPLIFEGTYHFNAGEVGLTFLPIGAGALLACGLYLYWDGVLQRAKARDPPAAWSQSEEYRRLPLACIGGPLLVLSCFWLGWTAREEVHWAVPVLSALPFGMGFLLLFMSLVNYLVDAYEVFAASAMAASACSRSLFGAVLPFAARPLYARLGINWACSLLGFLSLAISAIPFAFIRFGDSIREKSNFCQYLKHCKMQEEQERDEQERRMQREGQSGVDKTAIVEKLV</sequence>
<feature type="transmembrane region" description="Helical" evidence="7">
    <location>
        <begin position="364"/>
        <end position="383"/>
    </location>
</feature>
<feature type="transmembrane region" description="Helical" evidence="7">
    <location>
        <begin position="454"/>
        <end position="477"/>
    </location>
</feature>
<evidence type="ECO:0000259" key="8">
    <source>
        <dbReference type="PROSITE" id="PS50850"/>
    </source>
</evidence>
<feature type="transmembrane region" description="Helical" evidence="7">
    <location>
        <begin position="92"/>
        <end position="110"/>
    </location>
</feature>
<feature type="transmembrane region" description="Helical" evidence="7">
    <location>
        <begin position="50"/>
        <end position="72"/>
    </location>
</feature>
<comment type="subcellular location">
    <subcellularLocation>
        <location evidence="1">Membrane</location>
        <topology evidence="1">Multi-pass membrane protein</topology>
    </subcellularLocation>
</comment>
<dbReference type="InterPro" id="IPR011701">
    <property type="entry name" value="MFS"/>
</dbReference>
<gene>
    <name evidence="9" type="ORF">AUEXF2481DRAFT_99204</name>
</gene>
<evidence type="ECO:0000256" key="5">
    <source>
        <dbReference type="ARBA" id="ARBA00023136"/>
    </source>
</evidence>
<feature type="transmembrane region" description="Helical" evidence="7">
    <location>
        <begin position="320"/>
        <end position="339"/>
    </location>
</feature>
<dbReference type="RefSeq" id="XP_013342437.1">
    <property type="nucleotide sequence ID" value="XM_013486983.1"/>
</dbReference>
<dbReference type="GO" id="GO:0005886">
    <property type="term" value="C:plasma membrane"/>
    <property type="evidence" value="ECO:0007669"/>
    <property type="project" value="TreeGrafter"/>
</dbReference>
<dbReference type="Pfam" id="PF07690">
    <property type="entry name" value="MFS_1"/>
    <property type="match status" value="1"/>
</dbReference>
<feature type="region of interest" description="Disordered" evidence="6">
    <location>
        <begin position="503"/>
        <end position="522"/>
    </location>
</feature>
<feature type="transmembrane region" description="Helical" evidence="7">
    <location>
        <begin position="206"/>
        <end position="224"/>
    </location>
</feature>
<dbReference type="CDD" id="cd17323">
    <property type="entry name" value="MFS_Tpo1_MDR_like"/>
    <property type="match status" value="1"/>
</dbReference>
<dbReference type="SUPFAM" id="SSF103473">
    <property type="entry name" value="MFS general substrate transporter"/>
    <property type="match status" value="1"/>
</dbReference>
<dbReference type="FunFam" id="1.20.1250.20:FF:000082">
    <property type="entry name" value="MFS multidrug transporter, putative"/>
    <property type="match status" value="1"/>
</dbReference>
<dbReference type="Gene3D" id="1.20.1250.20">
    <property type="entry name" value="MFS general substrate transporter like domains"/>
    <property type="match status" value="1"/>
</dbReference>
<keyword evidence="5 7" id="KW-0472">Membrane</keyword>
<dbReference type="Proteomes" id="UP000030641">
    <property type="component" value="Unassembled WGS sequence"/>
</dbReference>
<dbReference type="HOGENOM" id="CLU_008455_11_2_1"/>
<protein>
    <recommendedName>
        <fullName evidence="8">Major facilitator superfamily (MFS) profile domain-containing protein</fullName>
    </recommendedName>
</protein>
<evidence type="ECO:0000313" key="9">
    <source>
        <dbReference type="EMBL" id="KEQ93929.1"/>
    </source>
</evidence>
<keyword evidence="3 7" id="KW-0812">Transmembrane</keyword>
<feature type="transmembrane region" description="Helical" evidence="7">
    <location>
        <begin position="422"/>
        <end position="442"/>
    </location>
</feature>
<feature type="transmembrane region" description="Helical" evidence="7">
    <location>
        <begin position="145"/>
        <end position="165"/>
    </location>
</feature>
<dbReference type="InterPro" id="IPR020846">
    <property type="entry name" value="MFS_dom"/>
</dbReference>
<evidence type="ECO:0000256" key="2">
    <source>
        <dbReference type="ARBA" id="ARBA00008335"/>
    </source>
</evidence>
<dbReference type="PANTHER" id="PTHR23502">
    <property type="entry name" value="MAJOR FACILITATOR SUPERFAMILY"/>
    <property type="match status" value="1"/>
</dbReference>